<accession>A0ABV7XT44</accession>
<sequence>MIGKVFTVLEVTGASAPAIQTAGGTYKGNNVPNVNPFGGYQFVTDGTDWFNTGSN</sequence>
<dbReference type="Proteomes" id="UP001595735">
    <property type="component" value="Unassembled WGS sequence"/>
</dbReference>
<reference evidence="2" key="1">
    <citation type="journal article" date="2019" name="Int. J. Syst. Evol. Microbiol.">
        <title>The Global Catalogue of Microorganisms (GCM) 10K type strain sequencing project: providing services to taxonomists for standard genome sequencing and annotation.</title>
        <authorList>
            <consortium name="The Broad Institute Genomics Platform"/>
            <consortium name="The Broad Institute Genome Sequencing Center for Infectious Disease"/>
            <person name="Wu L."/>
            <person name="Ma J."/>
        </authorList>
    </citation>
    <scope>NUCLEOTIDE SEQUENCE [LARGE SCALE GENOMIC DNA]</scope>
    <source>
        <strain evidence="2">CECT 7798</strain>
    </source>
</reference>
<dbReference type="RefSeq" id="WP_378169868.1">
    <property type="nucleotide sequence ID" value="NZ_JBHRYO010000002.1"/>
</dbReference>
<organism evidence="1 2">
    <name type="scientific">Chryseobacterium tructae</name>
    <dbReference type="NCBI Taxonomy" id="1037380"/>
    <lineage>
        <taxon>Bacteria</taxon>
        <taxon>Pseudomonadati</taxon>
        <taxon>Bacteroidota</taxon>
        <taxon>Flavobacteriia</taxon>
        <taxon>Flavobacteriales</taxon>
        <taxon>Weeksellaceae</taxon>
        <taxon>Chryseobacterium group</taxon>
        <taxon>Chryseobacterium</taxon>
    </lineage>
</organism>
<proteinExistence type="predicted"/>
<protein>
    <submittedName>
        <fullName evidence="1">Uncharacterized protein</fullName>
    </submittedName>
</protein>
<gene>
    <name evidence="1" type="ORF">ACFONJ_08520</name>
</gene>
<comment type="caution">
    <text evidence="1">The sequence shown here is derived from an EMBL/GenBank/DDBJ whole genome shotgun (WGS) entry which is preliminary data.</text>
</comment>
<evidence type="ECO:0000313" key="2">
    <source>
        <dbReference type="Proteomes" id="UP001595735"/>
    </source>
</evidence>
<keyword evidence="2" id="KW-1185">Reference proteome</keyword>
<evidence type="ECO:0000313" key="1">
    <source>
        <dbReference type="EMBL" id="MFC3756005.1"/>
    </source>
</evidence>
<dbReference type="EMBL" id="JBHRYO010000002">
    <property type="protein sequence ID" value="MFC3756005.1"/>
    <property type="molecule type" value="Genomic_DNA"/>
</dbReference>
<name>A0ABV7XT44_9FLAO</name>